<keyword evidence="2" id="KW-0732">Signal</keyword>
<keyword evidence="1" id="KW-0812">Transmembrane</keyword>
<keyword evidence="1" id="KW-1133">Transmembrane helix</keyword>
<keyword evidence="1" id="KW-0472">Membrane</keyword>
<name>A0A4P9XKK0_9FUNG</name>
<dbReference type="OrthoDB" id="2278575at2759"/>
<protein>
    <recommendedName>
        <fullName evidence="5">Ser-Thr-rich glycosyl-phosphatidyl-inositol-anchored membrane family-domain-containing protein</fullName>
    </recommendedName>
</protein>
<evidence type="ECO:0000256" key="1">
    <source>
        <dbReference type="SAM" id="Phobius"/>
    </source>
</evidence>
<gene>
    <name evidence="3" type="ORF">THASP1DRAFT_31847</name>
</gene>
<evidence type="ECO:0000313" key="3">
    <source>
        <dbReference type="EMBL" id="RKP06334.1"/>
    </source>
</evidence>
<reference evidence="4" key="1">
    <citation type="journal article" date="2018" name="Nat. Microbiol.">
        <title>Leveraging single-cell genomics to expand the fungal tree of life.</title>
        <authorList>
            <person name="Ahrendt S.R."/>
            <person name="Quandt C.A."/>
            <person name="Ciobanu D."/>
            <person name="Clum A."/>
            <person name="Salamov A."/>
            <person name="Andreopoulos B."/>
            <person name="Cheng J.F."/>
            <person name="Woyke T."/>
            <person name="Pelin A."/>
            <person name="Henrissat B."/>
            <person name="Reynolds N.K."/>
            <person name="Benny G.L."/>
            <person name="Smith M.E."/>
            <person name="James T.Y."/>
            <person name="Grigoriev I.V."/>
        </authorList>
    </citation>
    <scope>NUCLEOTIDE SEQUENCE [LARGE SCALE GENOMIC DNA]</scope>
    <source>
        <strain evidence="4">RSA 1356</strain>
    </source>
</reference>
<dbReference type="AlphaFoldDB" id="A0A4P9XKK0"/>
<feature type="signal peptide" evidence="2">
    <location>
        <begin position="1"/>
        <end position="20"/>
    </location>
</feature>
<accession>A0A4P9XKK0</accession>
<evidence type="ECO:0008006" key="5">
    <source>
        <dbReference type="Google" id="ProtNLM"/>
    </source>
</evidence>
<proteinExistence type="predicted"/>
<dbReference type="EMBL" id="KZ992905">
    <property type="protein sequence ID" value="RKP06334.1"/>
    <property type="molecule type" value="Genomic_DNA"/>
</dbReference>
<organism evidence="3 4">
    <name type="scientific">Thamnocephalis sphaerospora</name>
    <dbReference type="NCBI Taxonomy" id="78915"/>
    <lineage>
        <taxon>Eukaryota</taxon>
        <taxon>Fungi</taxon>
        <taxon>Fungi incertae sedis</taxon>
        <taxon>Zoopagomycota</taxon>
        <taxon>Zoopagomycotina</taxon>
        <taxon>Zoopagomycetes</taxon>
        <taxon>Zoopagales</taxon>
        <taxon>Sigmoideomycetaceae</taxon>
        <taxon>Thamnocephalis</taxon>
    </lineage>
</organism>
<evidence type="ECO:0000256" key="2">
    <source>
        <dbReference type="SAM" id="SignalP"/>
    </source>
</evidence>
<sequence>MRSTALFFTTFLLLLPLAAAAGFTITQPKADTEWVPNSEVVISWYIDKTDTKRSESKIKLELYRVQNGIFASDRLLNTIMGEVDASVGTVRWTSPVGDPKAKYYVQLSRLGAILPDKTKSDPFVILASKDDTPTQTDSTVVVRPTVTVNETSPECEAVRKECARQEREFVNCQCGEVLTLSAATISGTAITRNTMYMVGGWSVFAAAVVARIFAHGFF</sequence>
<evidence type="ECO:0000313" key="4">
    <source>
        <dbReference type="Proteomes" id="UP000271241"/>
    </source>
</evidence>
<dbReference type="Proteomes" id="UP000271241">
    <property type="component" value="Unassembled WGS sequence"/>
</dbReference>
<feature type="chain" id="PRO_5020562283" description="Ser-Thr-rich glycosyl-phosphatidyl-inositol-anchored membrane family-domain-containing protein" evidence="2">
    <location>
        <begin position="21"/>
        <end position="218"/>
    </location>
</feature>
<feature type="transmembrane region" description="Helical" evidence="1">
    <location>
        <begin position="195"/>
        <end position="214"/>
    </location>
</feature>
<keyword evidence="4" id="KW-1185">Reference proteome</keyword>